<sequence>MSIDNEESVTLTRYYNALNRLLSKDVKITIKAVAIEAGRSATSIKNDRPIFAPLIEEIQFRAKEQQERSNPGAQKIEQAQKKAAKARDTADSYKSKYEDALARQFMALIAWDEAMQELRKLKKVVPIKPPARPGG</sequence>
<proteinExistence type="predicted"/>
<dbReference type="AlphaFoldDB" id="A0A5E6S659"/>
<reference evidence="2 3" key="1">
    <citation type="submission" date="2019-09" db="EMBL/GenBank/DDBJ databases">
        <authorList>
            <person name="Chandra G."/>
            <person name="Truman W A."/>
        </authorList>
    </citation>
    <scope>NUCLEOTIDE SEQUENCE [LARGE SCALE GENOMIC DNA]</scope>
    <source>
        <strain evidence="2">PS673</strain>
    </source>
</reference>
<evidence type="ECO:0000256" key="1">
    <source>
        <dbReference type="SAM" id="MobiDB-lite"/>
    </source>
</evidence>
<protein>
    <submittedName>
        <fullName evidence="2">Uncharacterized protein</fullName>
    </submittedName>
</protein>
<gene>
    <name evidence="2" type="ORF">PS673_02017</name>
</gene>
<dbReference type="EMBL" id="CABVHB010000012">
    <property type="protein sequence ID" value="VVM75840.1"/>
    <property type="molecule type" value="Genomic_DNA"/>
</dbReference>
<evidence type="ECO:0000313" key="3">
    <source>
        <dbReference type="Proteomes" id="UP000344274"/>
    </source>
</evidence>
<organism evidence="2 3">
    <name type="scientific">Pseudomonas fluorescens</name>
    <dbReference type="NCBI Taxonomy" id="294"/>
    <lineage>
        <taxon>Bacteria</taxon>
        <taxon>Pseudomonadati</taxon>
        <taxon>Pseudomonadota</taxon>
        <taxon>Gammaproteobacteria</taxon>
        <taxon>Pseudomonadales</taxon>
        <taxon>Pseudomonadaceae</taxon>
        <taxon>Pseudomonas</taxon>
    </lineage>
</organism>
<accession>A0A5E6S659</accession>
<feature type="region of interest" description="Disordered" evidence="1">
    <location>
        <begin position="63"/>
        <end position="92"/>
    </location>
</feature>
<evidence type="ECO:0000313" key="2">
    <source>
        <dbReference type="EMBL" id="VVM75840.1"/>
    </source>
</evidence>
<dbReference type="RefSeq" id="WP_154946892.1">
    <property type="nucleotide sequence ID" value="NZ_CABVHB010000012.1"/>
</dbReference>
<dbReference type="Proteomes" id="UP000344274">
    <property type="component" value="Unassembled WGS sequence"/>
</dbReference>
<name>A0A5E6S659_PSEFL</name>